<dbReference type="InterPro" id="IPR035979">
    <property type="entry name" value="RBD_domain_sf"/>
</dbReference>
<dbReference type="InterPro" id="IPR052462">
    <property type="entry name" value="SLIRP/GR-RBP-like"/>
</dbReference>
<dbReference type="PANTHER" id="PTHR48027">
    <property type="entry name" value="HETEROGENEOUS NUCLEAR RIBONUCLEOPROTEIN 87F-RELATED"/>
    <property type="match status" value="1"/>
</dbReference>
<evidence type="ECO:0000256" key="3">
    <source>
        <dbReference type="PROSITE-ProRule" id="PRU00176"/>
    </source>
</evidence>
<keyword evidence="1" id="KW-0677">Repeat</keyword>
<feature type="compositionally biased region" description="Polar residues" evidence="4">
    <location>
        <begin position="271"/>
        <end position="284"/>
    </location>
</feature>
<name>A0A196S6V5_BLAHN</name>
<comment type="caution">
    <text evidence="6">The sequence shown here is derived from an EMBL/GenBank/DDBJ whole genome shotgun (WGS) entry which is preliminary data.</text>
</comment>
<sequence length="556" mass="60829">MNRPENRYPEYSSLGRNDAMSVDRRSSFQSRQPRGQGYKRSLKKLFIGHIPKYMSDIEIYEFLSQYAPIRSLSLIRDQKTNEPRGCAFAYVDNDEIAMTLISQLHNQVRLEGQNQLLNVSYAQNSRQNANAFPKTPSSFHHRSNSFGKNRIPLPIPQVPGYPSGDYYEYCPQPQSNPFYYPMLPFAMPLHSSDVAENCSEAKSQPLSPSVNAEAAPTLPLPLACTPDATPDPIHLTDPTDPADPADPADPTDAKPSAITDLPAANSDGPLPTNSASPTQSSQSDVNLPRLLLTHQSPDPIATHFSVSPRPLPLSHAVSTPFDANNPHAVSTPFDANDPHAVSTPFDANNPRATLAGTAEQYAVLSTPDEPAAEGYGFSPFSPPLPFMHGGMPVSNPPRSYPRFPGMNMAGNLLPSSYEMSGPNSGYRPYGSLSNGAELGYGSISLKNRDYRMGGGYSLRPKRGENPGSHKEGPEGANLFIYHLPVNITDSDLKTLFMPFGEVISAKVFIDKQTGKSKGFGFVSYSFPAEAQIAIQKMNGFRIDKKILKVQLKTPRR</sequence>
<dbReference type="PROSITE" id="PS50102">
    <property type="entry name" value="RRM"/>
    <property type="match status" value="2"/>
</dbReference>
<proteinExistence type="predicted"/>
<dbReference type="SUPFAM" id="SSF54928">
    <property type="entry name" value="RNA-binding domain, RBD"/>
    <property type="match status" value="2"/>
</dbReference>
<dbReference type="STRING" id="478820.A0A196S6V5"/>
<keyword evidence="2 3" id="KW-0694">RNA-binding</keyword>
<accession>A0A196S6V5</accession>
<evidence type="ECO:0000256" key="2">
    <source>
        <dbReference type="ARBA" id="ARBA00022884"/>
    </source>
</evidence>
<dbReference type="GO" id="GO:0009967">
    <property type="term" value="P:positive regulation of signal transduction"/>
    <property type="evidence" value="ECO:0007669"/>
    <property type="project" value="UniProtKB-ARBA"/>
</dbReference>
<evidence type="ECO:0000259" key="5">
    <source>
        <dbReference type="PROSITE" id="PS50102"/>
    </source>
</evidence>
<evidence type="ECO:0000313" key="6">
    <source>
        <dbReference type="EMBL" id="OAO12785.1"/>
    </source>
</evidence>
<organism evidence="6 7">
    <name type="scientific">Blastocystis sp. subtype 1 (strain ATCC 50177 / NandII)</name>
    <dbReference type="NCBI Taxonomy" id="478820"/>
    <lineage>
        <taxon>Eukaryota</taxon>
        <taxon>Sar</taxon>
        <taxon>Stramenopiles</taxon>
        <taxon>Bigyra</taxon>
        <taxon>Opalozoa</taxon>
        <taxon>Opalinata</taxon>
        <taxon>Blastocystidae</taxon>
        <taxon>Blastocystis</taxon>
    </lineage>
</organism>
<dbReference type="CDD" id="cd12362">
    <property type="entry name" value="RRM3_CELF1-6"/>
    <property type="match status" value="1"/>
</dbReference>
<dbReference type="SMART" id="SM00360">
    <property type="entry name" value="RRM"/>
    <property type="match status" value="2"/>
</dbReference>
<protein>
    <submittedName>
        <fullName evidence="6">RNA-binding region RNP-1 domain-containing protein</fullName>
    </submittedName>
</protein>
<dbReference type="InterPro" id="IPR000504">
    <property type="entry name" value="RRM_dom"/>
</dbReference>
<feature type="region of interest" description="Disordered" evidence="4">
    <location>
        <begin position="1"/>
        <end position="36"/>
    </location>
</feature>
<dbReference type="AlphaFoldDB" id="A0A196S6V5"/>
<gene>
    <name evidence="6" type="ORF">AV274_5510</name>
</gene>
<evidence type="ECO:0000313" key="7">
    <source>
        <dbReference type="Proteomes" id="UP000078348"/>
    </source>
</evidence>
<feature type="compositionally biased region" description="Low complexity" evidence="4">
    <location>
        <begin position="219"/>
        <end position="230"/>
    </location>
</feature>
<dbReference type="Gene3D" id="3.30.70.330">
    <property type="match status" value="2"/>
</dbReference>
<feature type="domain" description="RRM" evidence="5">
    <location>
        <begin position="43"/>
        <end position="124"/>
    </location>
</feature>
<evidence type="ECO:0000256" key="1">
    <source>
        <dbReference type="ARBA" id="ARBA00022737"/>
    </source>
</evidence>
<dbReference type="Proteomes" id="UP000078348">
    <property type="component" value="Unassembled WGS sequence"/>
</dbReference>
<feature type="region of interest" description="Disordered" evidence="4">
    <location>
        <begin position="219"/>
        <end position="284"/>
    </location>
</feature>
<feature type="domain" description="RRM" evidence="5">
    <location>
        <begin position="476"/>
        <end position="554"/>
    </location>
</feature>
<dbReference type="GO" id="GO:0003729">
    <property type="term" value="F:mRNA binding"/>
    <property type="evidence" value="ECO:0007669"/>
    <property type="project" value="UniProtKB-ARBA"/>
</dbReference>
<dbReference type="InterPro" id="IPR012677">
    <property type="entry name" value="Nucleotide-bd_a/b_plait_sf"/>
</dbReference>
<evidence type="ECO:0000256" key="4">
    <source>
        <dbReference type="SAM" id="MobiDB-lite"/>
    </source>
</evidence>
<dbReference type="GO" id="GO:0010629">
    <property type="term" value="P:negative regulation of gene expression"/>
    <property type="evidence" value="ECO:0007669"/>
    <property type="project" value="UniProtKB-ARBA"/>
</dbReference>
<dbReference type="FunFam" id="3.30.70.330:FF:000383">
    <property type="entry name" value="Sex lethal, isoform D"/>
    <property type="match status" value="1"/>
</dbReference>
<dbReference type="GO" id="GO:0005737">
    <property type="term" value="C:cytoplasm"/>
    <property type="evidence" value="ECO:0007669"/>
    <property type="project" value="UniProtKB-ARBA"/>
</dbReference>
<keyword evidence="7" id="KW-1185">Reference proteome</keyword>
<dbReference type="OrthoDB" id="410044at2759"/>
<dbReference type="Pfam" id="PF00076">
    <property type="entry name" value="RRM_1"/>
    <property type="match status" value="2"/>
</dbReference>
<reference evidence="6 7" key="1">
    <citation type="submission" date="2016-05" db="EMBL/GenBank/DDBJ databases">
        <title>Nuclear genome of Blastocystis sp. subtype 1 NandII.</title>
        <authorList>
            <person name="Gentekaki E."/>
            <person name="Curtis B."/>
            <person name="Stairs C."/>
            <person name="Eme L."/>
            <person name="Herman E."/>
            <person name="Klimes V."/>
            <person name="Arias M.C."/>
            <person name="Elias M."/>
            <person name="Hilliou F."/>
            <person name="Klute M."/>
            <person name="Malik S.-B."/>
            <person name="Pightling A."/>
            <person name="Rachubinski R."/>
            <person name="Salas D."/>
            <person name="Schlacht A."/>
            <person name="Suga H."/>
            <person name="Archibald J."/>
            <person name="Ball S.G."/>
            <person name="Clark G."/>
            <person name="Dacks J."/>
            <person name="Van Der Giezen M."/>
            <person name="Tsaousis A."/>
            <person name="Roger A."/>
        </authorList>
    </citation>
    <scope>NUCLEOTIDE SEQUENCE [LARGE SCALE GENOMIC DNA]</scope>
    <source>
        <strain evidence="7">ATCC 50177 / NandII</strain>
    </source>
</reference>
<dbReference type="EMBL" id="LXWW01000511">
    <property type="protein sequence ID" value="OAO12785.1"/>
    <property type="molecule type" value="Genomic_DNA"/>
</dbReference>